<dbReference type="InterPro" id="IPR051619">
    <property type="entry name" value="TypeII_TA_RNase_PINc/VapC"/>
</dbReference>
<accession>A0A387BP32</accession>
<dbReference type="InterPro" id="IPR022907">
    <property type="entry name" value="VapC_family"/>
</dbReference>
<keyword evidence="1 6" id="KW-1277">Toxin-antitoxin system</keyword>
<dbReference type="PANTHER" id="PTHR35901">
    <property type="entry name" value="RIBONUCLEASE VAPC3"/>
    <property type="match status" value="1"/>
</dbReference>
<dbReference type="Pfam" id="PF01850">
    <property type="entry name" value="PIN"/>
    <property type="match status" value="1"/>
</dbReference>
<protein>
    <recommendedName>
        <fullName evidence="6">Ribonuclease VapC</fullName>
        <shortName evidence="6">RNase VapC</shortName>
        <ecNumber evidence="6">3.1.-.-</ecNumber>
    </recommendedName>
    <alternativeName>
        <fullName evidence="6">Toxin VapC</fullName>
    </alternativeName>
</protein>
<dbReference type="InterPro" id="IPR002716">
    <property type="entry name" value="PIN_dom"/>
</dbReference>
<dbReference type="KEGG" id="gry:D7I44_04700"/>
<comment type="cofactor">
    <cofactor evidence="6">
        <name>Mg(2+)</name>
        <dbReference type="ChEBI" id="CHEBI:18420"/>
    </cofactor>
</comment>
<dbReference type="OrthoDB" id="4377304at2"/>
<keyword evidence="4 6" id="KW-0378">Hydrolase</keyword>
<dbReference type="Proteomes" id="UP000275069">
    <property type="component" value="Chromosome"/>
</dbReference>
<dbReference type="RefSeq" id="WP_120788423.1">
    <property type="nucleotide sequence ID" value="NZ_CP032624.1"/>
</dbReference>
<evidence type="ECO:0000256" key="6">
    <source>
        <dbReference type="HAMAP-Rule" id="MF_00265"/>
    </source>
</evidence>
<comment type="similarity">
    <text evidence="6">Belongs to the PINc/VapC protein family.</text>
</comment>
<dbReference type="InterPro" id="IPR044153">
    <property type="entry name" value="PIN_Pae0151-like"/>
</dbReference>
<dbReference type="Gene3D" id="3.40.50.1010">
    <property type="entry name" value="5'-nuclease"/>
    <property type="match status" value="1"/>
</dbReference>
<evidence type="ECO:0000259" key="7">
    <source>
        <dbReference type="Pfam" id="PF01850"/>
    </source>
</evidence>
<evidence type="ECO:0000256" key="2">
    <source>
        <dbReference type="ARBA" id="ARBA00022722"/>
    </source>
</evidence>
<feature type="binding site" evidence="6">
    <location>
        <position position="5"/>
    </location>
    <ligand>
        <name>Mg(2+)</name>
        <dbReference type="ChEBI" id="CHEBI:18420"/>
    </ligand>
</feature>
<evidence type="ECO:0000256" key="1">
    <source>
        <dbReference type="ARBA" id="ARBA00022649"/>
    </source>
</evidence>
<organism evidence="8 9">
    <name type="scientific">Gryllotalpicola protaetiae</name>
    <dbReference type="NCBI Taxonomy" id="2419771"/>
    <lineage>
        <taxon>Bacteria</taxon>
        <taxon>Bacillati</taxon>
        <taxon>Actinomycetota</taxon>
        <taxon>Actinomycetes</taxon>
        <taxon>Micrococcales</taxon>
        <taxon>Microbacteriaceae</taxon>
        <taxon>Gryllotalpicola</taxon>
    </lineage>
</organism>
<dbReference type="GO" id="GO:0090729">
    <property type="term" value="F:toxin activity"/>
    <property type="evidence" value="ECO:0007669"/>
    <property type="project" value="UniProtKB-KW"/>
</dbReference>
<dbReference type="PANTHER" id="PTHR35901:SF1">
    <property type="entry name" value="EXONUCLEASE VAPC9"/>
    <property type="match status" value="1"/>
</dbReference>
<gene>
    <name evidence="6" type="primary">vapC</name>
    <name evidence="8" type="ORF">D7I44_04700</name>
</gene>
<comment type="function">
    <text evidence="6">Toxic component of a toxin-antitoxin (TA) system. An RNase.</text>
</comment>
<proteinExistence type="inferred from homology"/>
<feature type="binding site" evidence="6">
    <location>
        <position position="93"/>
    </location>
    <ligand>
        <name>Mg(2+)</name>
        <dbReference type="ChEBI" id="CHEBI:18420"/>
    </ligand>
</feature>
<dbReference type="HAMAP" id="MF_00265">
    <property type="entry name" value="VapC_Nob1"/>
    <property type="match status" value="1"/>
</dbReference>
<evidence type="ECO:0000256" key="5">
    <source>
        <dbReference type="ARBA" id="ARBA00022842"/>
    </source>
</evidence>
<sequence>MIVIDASAAIEMLLGRDPAVELRDAVAGEVAAPHLLDVEVASVLRGLDLGSRFPTGTLNEAKLSYGSFVIRRYEFVLLADRVWALRHSFTSYDACYLALAEALDAELFTCDRKLAAGNHGARVRVLPRTA</sequence>
<dbReference type="EC" id="3.1.-.-" evidence="6"/>
<evidence type="ECO:0000256" key="3">
    <source>
        <dbReference type="ARBA" id="ARBA00022723"/>
    </source>
</evidence>
<dbReference type="SUPFAM" id="SSF88723">
    <property type="entry name" value="PIN domain-like"/>
    <property type="match status" value="1"/>
</dbReference>
<evidence type="ECO:0000256" key="4">
    <source>
        <dbReference type="ARBA" id="ARBA00022801"/>
    </source>
</evidence>
<keyword evidence="3 6" id="KW-0479">Metal-binding</keyword>
<dbReference type="GO" id="GO:0004540">
    <property type="term" value="F:RNA nuclease activity"/>
    <property type="evidence" value="ECO:0007669"/>
    <property type="project" value="InterPro"/>
</dbReference>
<dbReference type="CDD" id="cd09873">
    <property type="entry name" value="PIN_Pae0151-like"/>
    <property type="match status" value="1"/>
</dbReference>
<keyword evidence="6" id="KW-0800">Toxin</keyword>
<evidence type="ECO:0000313" key="9">
    <source>
        <dbReference type="Proteomes" id="UP000275069"/>
    </source>
</evidence>
<keyword evidence="2 6" id="KW-0540">Nuclease</keyword>
<keyword evidence="9" id="KW-1185">Reference proteome</keyword>
<dbReference type="GO" id="GO:0000287">
    <property type="term" value="F:magnesium ion binding"/>
    <property type="evidence" value="ECO:0007669"/>
    <property type="project" value="UniProtKB-UniRule"/>
</dbReference>
<name>A0A387BP32_9MICO</name>
<dbReference type="GO" id="GO:0016787">
    <property type="term" value="F:hydrolase activity"/>
    <property type="evidence" value="ECO:0007669"/>
    <property type="project" value="UniProtKB-KW"/>
</dbReference>
<feature type="domain" description="PIN" evidence="7">
    <location>
        <begin position="2"/>
        <end position="115"/>
    </location>
</feature>
<evidence type="ECO:0000313" key="8">
    <source>
        <dbReference type="EMBL" id="AYG02889.1"/>
    </source>
</evidence>
<dbReference type="InterPro" id="IPR029060">
    <property type="entry name" value="PIN-like_dom_sf"/>
</dbReference>
<keyword evidence="5 6" id="KW-0460">Magnesium</keyword>
<dbReference type="AlphaFoldDB" id="A0A387BP32"/>
<reference evidence="8 9" key="1">
    <citation type="submission" date="2018-09" db="EMBL/GenBank/DDBJ databases">
        <title>Genome sequencing of strain 2DFW10M-5.</title>
        <authorList>
            <person name="Heo J."/>
            <person name="Kim S.-J."/>
            <person name="Kwon S.-W."/>
        </authorList>
    </citation>
    <scope>NUCLEOTIDE SEQUENCE [LARGE SCALE GENOMIC DNA]</scope>
    <source>
        <strain evidence="8 9">2DFW10M-5</strain>
    </source>
</reference>
<dbReference type="EMBL" id="CP032624">
    <property type="protein sequence ID" value="AYG02889.1"/>
    <property type="molecule type" value="Genomic_DNA"/>
</dbReference>